<dbReference type="GO" id="GO:0003676">
    <property type="term" value="F:nucleic acid binding"/>
    <property type="evidence" value="ECO:0007669"/>
    <property type="project" value="InterPro"/>
</dbReference>
<dbReference type="CDD" id="cd06222">
    <property type="entry name" value="RNase_H_like"/>
    <property type="match status" value="1"/>
</dbReference>
<dbReference type="AlphaFoldDB" id="A0A7J8T636"/>
<feature type="non-terminal residue" evidence="3">
    <location>
        <position position="1"/>
    </location>
</feature>
<dbReference type="GO" id="GO:0004523">
    <property type="term" value="F:RNA-DNA hybrid ribonuclease activity"/>
    <property type="evidence" value="ECO:0007669"/>
    <property type="project" value="InterPro"/>
</dbReference>
<keyword evidence="4" id="KW-1185">Reference proteome</keyword>
<gene>
    <name evidence="3" type="ORF">Godav_022317</name>
</gene>
<dbReference type="Pfam" id="PF13456">
    <property type="entry name" value="RVT_3"/>
    <property type="match status" value="1"/>
</dbReference>
<protein>
    <recommendedName>
        <fullName evidence="2">RNase H type-1 domain-containing protein</fullName>
    </recommendedName>
</protein>
<evidence type="ECO:0000256" key="1">
    <source>
        <dbReference type="SAM" id="SignalP"/>
    </source>
</evidence>
<dbReference type="InterPro" id="IPR036397">
    <property type="entry name" value="RNaseH_sf"/>
</dbReference>
<feature type="chain" id="PRO_5029706980" description="RNase H type-1 domain-containing protein" evidence="1">
    <location>
        <begin position="18"/>
        <end position="176"/>
    </location>
</feature>
<dbReference type="PANTHER" id="PTHR47723">
    <property type="entry name" value="OS05G0353850 PROTEIN"/>
    <property type="match status" value="1"/>
</dbReference>
<dbReference type="Proteomes" id="UP000593561">
    <property type="component" value="Unassembled WGS sequence"/>
</dbReference>
<sequence length="176" mass="20489">ASSLLIVLIGWLRRVRGILGRKFGNYHGSLELVAMQAAQFVDMNSRMYFILLEIVITEEIIKVAYSWAKQFISARKGRGSVRQVSREGMVETEEWIRRFLRDHNGNWILGFNRRLESCSVFEVELWDILDGVALVLGRQHDRILVQTDNMEVIRAIKKAWSKRSNSTIIRRITQLL</sequence>
<evidence type="ECO:0000313" key="4">
    <source>
        <dbReference type="Proteomes" id="UP000593561"/>
    </source>
</evidence>
<feature type="domain" description="RNase H type-1" evidence="2">
    <location>
        <begin position="99"/>
        <end position="174"/>
    </location>
</feature>
<dbReference type="EMBL" id="JABFAC010215216">
    <property type="protein sequence ID" value="MBA0633821.1"/>
    <property type="molecule type" value="Genomic_DNA"/>
</dbReference>
<feature type="signal peptide" evidence="1">
    <location>
        <begin position="1"/>
        <end position="17"/>
    </location>
</feature>
<accession>A0A7J8T636</accession>
<dbReference type="InterPro" id="IPR002156">
    <property type="entry name" value="RNaseH_domain"/>
</dbReference>
<reference evidence="3 4" key="1">
    <citation type="journal article" date="2019" name="Genome Biol. Evol.">
        <title>Insights into the evolution of the New World diploid cottons (Gossypium, subgenus Houzingenia) based on genome sequencing.</title>
        <authorList>
            <person name="Grover C.E."/>
            <person name="Arick M.A. 2nd"/>
            <person name="Thrash A."/>
            <person name="Conover J.L."/>
            <person name="Sanders W.S."/>
            <person name="Peterson D.G."/>
            <person name="Frelichowski J.E."/>
            <person name="Scheffler J.A."/>
            <person name="Scheffler B.E."/>
            <person name="Wendel J.F."/>
        </authorList>
    </citation>
    <scope>NUCLEOTIDE SEQUENCE [LARGE SCALE GENOMIC DNA]</scope>
    <source>
        <strain evidence="3">27</strain>
        <tissue evidence="3">Leaf</tissue>
    </source>
</reference>
<name>A0A7J8T636_GOSDV</name>
<dbReference type="Gene3D" id="3.30.420.10">
    <property type="entry name" value="Ribonuclease H-like superfamily/Ribonuclease H"/>
    <property type="match status" value="1"/>
</dbReference>
<evidence type="ECO:0000313" key="3">
    <source>
        <dbReference type="EMBL" id="MBA0633821.1"/>
    </source>
</evidence>
<comment type="caution">
    <text evidence="3">The sequence shown here is derived from an EMBL/GenBank/DDBJ whole genome shotgun (WGS) entry which is preliminary data.</text>
</comment>
<dbReference type="InterPro" id="IPR044730">
    <property type="entry name" value="RNase_H-like_dom_plant"/>
</dbReference>
<evidence type="ECO:0000259" key="2">
    <source>
        <dbReference type="Pfam" id="PF13456"/>
    </source>
</evidence>
<dbReference type="InterPro" id="IPR053151">
    <property type="entry name" value="RNase_H-like"/>
</dbReference>
<proteinExistence type="predicted"/>
<dbReference type="PANTHER" id="PTHR47723:SF19">
    <property type="entry name" value="POLYNUCLEOTIDYL TRANSFERASE, RIBONUCLEASE H-LIKE SUPERFAMILY PROTEIN"/>
    <property type="match status" value="1"/>
</dbReference>
<keyword evidence="1" id="KW-0732">Signal</keyword>
<organism evidence="3 4">
    <name type="scientific">Gossypium davidsonii</name>
    <name type="common">Davidson's cotton</name>
    <name type="synonym">Gossypium klotzschianum subsp. davidsonii</name>
    <dbReference type="NCBI Taxonomy" id="34287"/>
    <lineage>
        <taxon>Eukaryota</taxon>
        <taxon>Viridiplantae</taxon>
        <taxon>Streptophyta</taxon>
        <taxon>Embryophyta</taxon>
        <taxon>Tracheophyta</taxon>
        <taxon>Spermatophyta</taxon>
        <taxon>Magnoliopsida</taxon>
        <taxon>eudicotyledons</taxon>
        <taxon>Gunneridae</taxon>
        <taxon>Pentapetalae</taxon>
        <taxon>rosids</taxon>
        <taxon>malvids</taxon>
        <taxon>Malvales</taxon>
        <taxon>Malvaceae</taxon>
        <taxon>Malvoideae</taxon>
        <taxon>Gossypium</taxon>
    </lineage>
</organism>